<accession>A0A518G717</accession>
<gene>
    <name evidence="2" type="ORF">Q31a_26920</name>
</gene>
<evidence type="ECO:0000313" key="3">
    <source>
        <dbReference type="Proteomes" id="UP000318017"/>
    </source>
</evidence>
<proteinExistence type="predicted"/>
<dbReference type="Proteomes" id="UP000318017">
    <property type="component" value="Chromosome"/>
</dbReference>
<sequence length="184" mass="20393">MTFFGGEVNSNVDNHPIRVGHCTHCEKHTIWLVDEMLYPFTGLAPRPNTEMPPSVRKLYEEAAALFTRSPRASAALLRLSIQVLCVELGEKGKNINADIAALVNKGLPSIVQQSLDIVRVTGNEAVHPGQIDTDDPNVVDSLFELTNLIVEYMIAMPKRVSGLYTKLPEKARDAITRRDQTKSL</sequence>
<dbReference type="AlphaFoldDB" id="A0A518G717"/>
<name>A0A518G717_9BACT</name>
<protein>
    <recommendedName>
        <fullName evidence="1">DUF4145 domain-containing protein</fullName>
    </recommendedName>
</protein>
<dbReference type="KEGG" id="ahel:Q31a_26920"/>
<organism evidence="2 3">
    <name type="scientific">Aureliella helgolandensis</name>
    <dbReference type="NCBI Taxonomy" id="2527968"/>
    <lineage>
        <taxon>Bacteria</taxon>
        <taxon>Pseudomonadati</taxon>
        <taxon>Planctomycetota</taxon>
        <taxon>Planctomycetia</taxon>
        <taxon>Pirellulales</taxon>
        <taxon>Pirellulaceae</taxon>
        <taxon>Aureliella</taxon>
    </lineage>
</organism>
<evidence type="ECO:0000259" key="1">
    <source>
        <dbReference type="Pfam" id="PF13643"/>
    </source>
</evidence>
<dbReference type="InterPro" id="IPR025285">
    <property type="entry name" value="DUF4145"/>
</dbReference>
<evidence type="ECO:0000313" key="2">
    <source>
        <dbReference type="EMBL" id="QDV24375.1"/>
    </source>
</evidence>
<keyword evidence="3" id="KW-1185">Reference proteome</keyword>
<reference evidence="2 3" key="1">
    <citation type="submission" date="2019-02" db="EMBL/GenBank/DDBJ databases">
        <title>Deep-cultivation of Planctomycetes and their phenomic and genomic characterization uncovers novel biology.</title>
        <authorList>
            <person name="Wiegand S."/>
            <person name="Jogler M."/>
            <person name="Boedeker C."/>
            <person name="Pinto D."/>
            <person name="Vollmers J."/>
            <person name="Rivas-Marin E."/>
            <person name="Kohn T."/>
            <person name="Peeters S.H."/>
            <person name="Heuer A."/>
            <person name="Rast P."/>
            <person name="Oberbeckmann S."/>
            <person name="Bunk B."/>
            <person name="Jeske O."/>
            <person name="Meyerdierks A."/>
            <person name="Storesund J.E."/>
            <person name="Kallscheuer N."/>
            <person name="Luecker S."/>
            <person name="Lage O.M."/>
            <person name="Pohl T."/>
            <person name="Merkel B.J."/>
            <person name="Hornburger P."/>
            <person name="Mueller R.-W."/>
            <person name="Bruemmer F."/>
            <person name="Labrenz M."/>
            <person name="Spormann A.M."/>
            <person name="Op den Camp H."/>
            <person name="Overmann J."/>
            <person name="Amann R."/>
            <person name="Jetten M.S.M."/>
            <person name="Mascher T."/>
            <person name="Medema M.H."/>
            <person name="Devos D.P."/>
            <person name="Kaster A.-K."/>
            <person name="Ovreas L."/>
            <person name="Rohde M."/>
            <person name="Galperin M.Y."/>
            <person name="Jogler C."/>
        </authorList>
    </citation>
    <scope>NUCLEOTIDE SEQUENCE [LARGE SCALE GENOMIC DNA]</scope>
    <source>
        <strain evidence="2 3">Q31a</strain>
    </source>
</reference>
<dbReference type="EMBL" id="CP036298">
    <property type="protein sequence ID" value="QDV24375.1"/>
    <property type="molecule type" value="Genomic_DNA"/>
</dbReference>
<dbReference type="Pfam" id="PF13643">
    <property type="entry name" value="DUF4145"/>
    <property type="match status" value="1"/>
</dbReference>
<feature type="domain" description="DUF4145" evidence="1">
    <location>
        <begin position="61"/>
        <end position="140"/>
    </location>
</feature>